<comment type="subcellular location">
    <subcellularLocation>
        <location evidence="2 12">Cell inner membrane</location>
        <topology evidence="2 12">Single-pass membrane protein</topology>
    </subcellularLocation>
</comment>
<name>Q2RYF3_RHORT</name>
<proteinExistence type="inferred from homology"/>
<accession>Q2RYF3</accession>
<evidence type="ECO:0000256" key="4">
    <source>
        <dbReference type="ARBA" id="ARBA00016461"/>
    </source>
</evidence>
<dbReference type="STRING" id="269796.Rru_A0037"/>
<dbReference type="GO" id="GO:0005886">
    <property type="term" value="C:plasma membrane"/>
    <property type="evidence" value="ECO:0007669"/>
    <property type="project" value="UniProtKB-SubCell"/>
</dbReference>
<evidence type="ECO:0000313" key="14">
    <source>
        <dbReference type="Proteomes" id="UP000001929"/>
    </source>
</evidence>
<dbReference type="Proteomes" id="UP000001929">
    <property type="component" value="Chromosome"/>
</dbReference>
<evidence type="ECO:0000256" key="12">
    <source>
        <dbReference type="RuleBase" id="RU363101"/>
    </source>
</evidence>
<evidence type="ECO:0000256" key="3">
    <source>
        <dbReference type="ARBA" id="ARBA00008741"/>
    </source>
</evidence>
<keyword evidence="9 12" id="KW-0201">Cytochrome c-type biogenesis</keyword>
<dbReference type="GO" id="GO:0015886">
    <property type="term" value="P:heme transport"/>
    <property type="evidence" value="ECO:0007669"/>
    <property type="project" value="InterPro"/>
</dbReference>
<comment type="function">
    <text evidence="1 12">Required for the export of heme to the periplasm for the biogenesis of c-type cytochromes.</text>
</comment>
<dbReference type="GO" id="GO:1903607">
    <property type="term" value="P:cytochrome c biosynthetic process"/>
    <property type="evidence" value="ECO:0007669"/>
    <property type="project" value="TreeGrafter"/>
</dbReference>
<dbReference type="EnsemblBacteria" id="ABC20842">
    <property type="protein sequence ID" value="ABC20842"/>
    <property type="gene ID" value="Rru_A0037"/>
</dbReference>
<keyword evidence="7 12" id="KW-0997">Cell inner membrane</keyword>
<dbReference type="NCBIfam" id="TIGR03141">
    <property type="entry name" value="cytochro_ccmD"/>
    <property type="match status" value="1"/>
</dbReference>
<dbReference type="RefSeq" id="WP_011387798.1">
    <property type="nucleotide sequence ID" value="NC_007643.1"/>
</dbReference>
<evidence type="ECO:0000256" key="11">
    <source>
        <dbReference type="ARBA" id="ARBA00023136"/>
    </source>
</evidence>
<evidence type="ECO:0000256" key="8">
    <source>
        <dbReference type="ARBA" id="ARBA00022692"/>
    </source>
</evidence>
<evidence type="ECO:0000256" key="10">
    <source>
        <dbReference type="ARBA" id="ARBA00022989"/>
    </source>
</evidence>
<dbReference type="Pfam" id="PF04995">
    <property type="entry name" value="CcmD"/>
    <property type="match status" value="1"/>
</dbReference>
<evidence type="ECO:0000256" key="5">
    <source>
        <dbReference type="ARBA" id="ARBA00022448"/>
    </source>
</evidence>
<dbReference type="AlphaFoldDB" id="Q2RYF3"/>
<dbReference type="PANTHER" id="PTHR37531">
    <property type="entry name" value="HEME EXPORTER PROTEIN D"/>
    <property type="match status" value="1"/>
</dbReference>
<dbReference type="PATRIC" id="fig|269796.9.peg.86"/>
<gene>
    <name evidence="13" type="ordered locus">Rru_A0037</name>
</gene>
<keyword evidence="5 12" id="KW-0813">Transport</keyword>
<comment type="similarity">
    <text evidence="3 12">Belongs to the CcmD/CycX/HelD family.</text>
</comment>
<dbReference type="InterPro" id="IPR007078">
    <property type="entry name" value="Haem_export_protD_CcmD"/>
</dbReference>
<evidence type="ECO:0000256" key="2">
    <source>
        <dbReference type="ARBA" id="ARBA00004377"/>
    </source>
</evidence>
<dbReference type="PANTHER" id="PTHR37531:SF1">
    <property type="entry name" value="HEME EXPORTER PROTEIN D"/>
    <property type="match status" value="1"/>
</dbReference>
<protein>
    <recommendedName>
        <fullName evidence="4 12">Heme exporter protein D</fullName>
    </recommendedName>
</protein>
<feature type="transmembrane region" description="Helical" evidence="12">
    <location>
        <begin position="6"/>
        <end position="26"/>
    </location>
</feature>
<dbReference type="EMBL" id="CP000230">
    <property type="protein sequence ID" value="ABC20842.1"/>
    <property type="molecule type" value="Genomic_DNA"/>
</dbReference>
<keyword evidence="14" id="KW-1185">Reference proteome</keyword>
<organism evidence="13 14">
    <name type="scientific">Rhodospirillum rubrum (strain ATCC 11170 / ATH 1.1.1 / DSM 467 / LMG 4362 / NCIMB 8255 / S1)</name>
    <dbReference type="NCBI Taxonomy" id="269796"/>
    <lineage>
        <taxon>Bacteria</taxon>
        <taxon>Pseudomonadati</taxon>
        <taxon>Pseudomonadota</taxon>
        <taxon>Alphaproteobacteria</taxon>
        <taxon>Rhodospirillales</taxon>
        <taxon>Rhodospirillaceae</taxon>
        <taxon>Rhodospirillum</taxon>
    </lineage>
</organism>
<dbReference type="InterPro" id="IPR052075">
    <property type="entry name" value="Heme_exporter_D"/>
</dbReference>
<dbReference type="HOGENOM" id="CLU_180892_3_1_5"/>
<reference evidence="13 14" key="1">
    <citation type="journal article" date="2011" name="Stand. Genomic Sci.">
        <title>Complete genome sequence of Rhodospirillum rubrum type strain (S1).</title>
        <authorList>
            <person name="Munk A.C."/>
            <person name="Copeland A."/>
            <person name="Lucas S."/>
            <person name="Lapidus A."/>
            <person name="Del Rio T.G."/>
            <person name="Barry K."/>
            <person name="Detter J.C."/>
            <person name="Hammon N."/>
            <person name="Israni S."/>
            <person name="Pitluck S."/>
            <person name="Brettin T."/>
            <person name="Bruce D."/>
            <person name="Han C."/>
            <person name="Tapia R."/>
            <person name="Gilna P."/>
            <person name="Schmutz J."/>
            <person name="Larimer F."/>
            <person name="Land M."/>
            <person name="Kyrpides N.C."/>
            <person name="Mavromatis K."/>
            <person name="Richardson P."/>
            <person name="Rohde M."/>
            <person name="Goker M."/>
            <person name="Klenk H.P."/>
            <person name="Zhang Y."/>
            <person name="Roberts G.P."/>
            <person name="Reslewic S."/>
            <person name="Schwartz D.C."/>
        </authorList>
    </citation>
    <scope>NUCLEOTIDE SEQUENCE [LARGE SCALE GENOMIC DNA]</scope>
    <source>
        <strain evidence="14">ATCC 11170 / ATH 1.1.1 / DSM 467 / LMG 4362 / NCIMB 8255 / S1</strain>
    </source>
</reference>
<evidence type="ECO:0000313" key="13">
    <source>
        <dbReference type="EMBL" id="ABC20842.1"/>
    </source>
</evidence>
<keyword evidence="10 12" id="KW-1133">Transmembrane helix</keyword>
<evidence type="ECO:0000256" key="9">
    <source>
        <dbReference type="ARBA" id="ARBA00022748"/>
    </source>
</evidence>
<evidence type="ECO:0000256" key="1">
    <source>
        <dbReference type="ARBA" id="ARBA00002442"/>
    </source>
</evidence>
<evidence type="ECO:0000256" key="6">
    <source>
        <dbReference type="ARBA" id="ARBA00022475"/>
    </source>
</evidence>
<sequence length="51" mass="5902">MDMGGYGAYVWPAFGLTALVLIGLLVQTLAERRRNRARLEQLRGLRRDRRD</sequence>
<evidence type="ECO:0000256" key="7">
    <source>
        <dbReference type="ARBA" id="ARBA00022519"/>
    </source>
</evidence>
<keyword evidence="6 12" id="KW-1003">Cell membrane</keyword>
<keyword evidence="11 12" id="KW-0472">Membrane</keyword>
<dbReference type="GO" id="GO:0017004">
    <property type="term" value="P:cytochrome complex assembly"/>
    <property type="evidence" value="ECO:0007669"/>
    <property type="project" value="UniProtKB-KW"/>
</dbReference>
<keyword evidence="8 12" id="KW-0812">Transmembrane</keyword>
<dbReference type="KEGG" id="rru:Rru_A0037"/>